<name>A0A2A2K2A0_9BILA</name>
<reference evidence="2 3" key="1">
    <citation type="journal article" date="2017" name="Curr. Biol.">
        <title>Genome architecture and evolution of a unichromosomal asexual nematode.</title>
        <authorList>
            <person name="Fradin H."/>
            <person name="Zegar C."/>
            <person name="Gutwein M."/>
            <person name="Lucas J."/>
            <person name="Kovtun M."/>
            <person name="Corcoran D."/>
            <person name="Baugh L.R."/>
            <person name="Kiontke K."/>
            <person name="Gunsalus K."/>
            <person name="Fitch D.H."/>
            <person name="Piano F."/>
        </authorList>
    </citation>
    <scope>NUCLEOTIDE SEQUENCE [LARGE SCALE GENOMIC DNA]</scope>
    <source>
        <strain evidence="2">PF1309</strain>
    </source>
</reference>
<proteinExistence type="predicted"/>
<evidence type="ECO:0000313" key="2">
    <source>
        <dbReference type="EMBL" id="PAV68097.1"/>
    </source>
</evidence>
<comment type="caution">
    <text evidence="2">The sequence shown here is derived from an EMBL/GenBank/DDBJ whole genome shotgun (WGS) entry which is preliminary data.</text>
</comment>
<dbReference type="EMBL" id="LIAE01009818">
    <property type="protein sequence ID" value="PAV68097.1"/>
    <property type="molecule type" value="Genomic_DNA"/>
</dbReference>
<accession>A0A2A2K2A0</accession>
<sequence>MELRPAMARARACRGDAQGHPRIGGAQPRVAGDPHHVAIDGGKINGFAKALADPGRDAVRIDAPHMQVDVGEAAGHPEQHPVDVTQHGRRIAEQAGLGHQHFGIDAPPFAEAGGIAEPQRRGRRRMSLRSTTYRPCTPGAGRMR</sequence>
<organism evidence="2 3">
    <name type="scientific">Diploscapter pachys</name>
    <dbReference type="NCBI Taxonomy" id="2018661"/>
    <lineage>
        <taxon>Eukaryota</taxon>
        <taxon>Metazoa</taxon>
        <taxon>Ecdysozoa</taxon>
        <taxon>Nematoda</taxon>
        <taxon>Chromadorea</taxon>
        <taxon>Rhabditida</taxon>
        <taxon>Rhabditina</taxon>
        <taxon>Rhabditomorpha</taxon>
        <taxon>Rhabditoidea</taxon>
        <taxon>Rhabditidae</taxon>
        <taxon>Diploscapter</taxon>
    </lineage>
</organism>
<evidence type="ECO:0000313" key="3">
    <source>
        <dbReference type="Proteomes" id="UP000218231"/>
    </source>
</evidence>
<dbReference type="AlphaFoldDB" id="A0A2A2K2A0"/>
<feature type="region of interest" description="Disordered" evidence="1">
    <location>
        <begin position="1"/>
        <end position="31"/>
    </location>
</feature>
<gene>
    <name evidence="2" type="ORF">WR25_05695</name>
</gene>
<protein>
    <submittedName>
        <fullName evidence="2">Uncharacterized protein</fullName>
    </submittedName>
</protein>
<keyword evidence="3" id="KW-1185">Reference proteome</keyword>
<dbReference type="Proteomes" id="UP000218231">
    <property type="component" value="Unassembled WGS sequence"/>
</dbReference>
<evidence type="ECO:0000256" key="1">
    <source>
        <dbReference type="SAM" id="MobiDB-lite"/>
    </source>
</evidence>